<dbReference type="Pfam" id="PF09359">
    <property type="entry name" value="VTC"/>
    <property type="match status" value="1"/>
</dbReference>
<reference evidence="2" key="1">
    <citation type="submission" date="2022-10" db="EMBL/GenBank/DDBJ databases">
        <authorList>
            <person name="Yu W.X."/>
        </authorList>
    </citation>
    <scope>NUCLEOTIDE SEQUENCE</scope>
    <source>
        <strain evidence="2">D04</strain>
    </source>
</reference>
<dbReference type="CDD" id="cd07750">
    <property type="entry name" value="PolyPPase_VTC_like"/>
    <property type="match status" value="1"/>
</dbReference>
<dbReference type="Proteomes" id="UP001207408">
    <property type="component" value="Unassembled WGS sequence"/>
</dbReference>
<sequence length="253" mass="29399">MGAFNTNLFESIGLEDMDQVKLMNRIDKKYWFHSKQLSSTIESVANKYYLLNINGKSLLPYSTVYYDTIENEMYTAHHNGKLNRYKIRRRSYVSSGKSFFEVKFKNNKGRTIKKRVSSEFGVNSFSDRDKDFINESTPYSHHDLQSSLANNFYRLTLVNKNFKERCTIDVNLSFKSEDTNVVLNNLVIVEIKSDGRSKLSPLQKALRSQRIKTSGFSKYCIGRTVTDNDLKRNAFKGKVRQIEKVLNANNLYN</sequence>
<organism evidence="2 3">
    <name type="scientific">Plebeiibacterium marinum</name>
    <dbReference type="NCBI Taxonomy" id="2992111"/>
    <lineage>
        <taxon>Bacteria</taxon>
        <taxon>Pseudomonadati</taxon>
        <taxon>Bacteroidota</taxon>
        <taxon>Bacteroidia</taxon>
        <taxon>Marinilabiliales</taxon>
        <taxon>Marinilabiliaceae</taxon>
        <taxon>Plebeiibacterium</taxon>
    </lineage>
</organism>
<dbReference type="AlphaFoldDB" id="A0AAE3SIP1"/>
<evidence type="ECO:0000259" key="1">
    <source>
        <dbReference type="Pfam" id="PF09359"/>
    </source>
</evidence>
<dbReference type="InterPro" id="IPR042267">
    <property type="entry name" value="VTC_sf"/>
</dbReference>
<dbReference type="Gene3D" id="3.20.100.30">
    <property type="entry name" value="VTC, catalytic tunnel domain"/>
    <property type="match status" value="1"/>
</dbReference>
<comment type="caution">
    <text evidence="2">The sequence shown here is derived from an EMBL/GenBank/DDBJ whole genome shotgun (WGS) entry which is preliminary data.</text>
</comment>
<dbReference type="EMBL" id="JAPDPI010000006">
    <property type="protein sequence ID" value="MCW3804905.1"/>
    <property type="molecule type" value="Genomic_DNA"/>
</dbReference>
<accession>A0AAE3SIP1</accession>
<keyword evidence="3" id="KW-1185">Reference proteome</keyword>
<dbReference type="GO" id="GO:0006799">
    <property type="term" value="P:polyphosphate biosynthetic process"/>
    <property type="evidence" value="ECO:0007669"/>
    <property type="project" value="UniProtKB-ARBA"/>
</dbReference>
<evidence type="ECO:0000313" key="3">
    <source>
        <dbReference type="Proteomes" id="UP001207408"/>
    </source>
</evidence>
<gene>
    <name evidence="2" type="ORF">OM074_04655</name>
</gene>
<evidence type="ECO:0000313" key="2">
    <source>
        <dbReference type="EMBL" id="MCW3804905.1"/>
    </source>
</evidence>
<feature type="domain" description="VTC" evidence="1">
    <location>
        <begin position="24"/>
        <end position="224"/>
    </location>
</feature>
<dbReference type="InterPro" id="IPR018966">
    <property type="entry name" value="VTC_domain"/>
</dbReference>
<name>A0AAE3SIP1_9BACT</name>
<dbReference type="RefSeq" id="WP_301198127.1">
    <property type="nucleotide sequence ID" value="NZ_JAPDPI010000006.1"/>
</dbReference>
<proteinExistence type="predicted"/>
<protein>
    <submittedName>
        <fullName evidence="2">Polyphosphate polymerase domain-containing protein</fullName>
    </submittedName>
</protein>